<dbReference type="EMBL" id="CM001466">
    <property type="protein sequence ID" value="EHY89623.1"/>
    <property type="molecule type" value="Genomic_DNA"/>
</dbReference>
<protein>
    <recommendedName>
        <fullName evidence="5">DUF3558 domain-containing protein</fullName>
    </recommendedName>
</protein>
<feature type="region of interest" description="Disordered" evidence="1">
    <location>
        <begin position="24"/>
        <end position="61"/>
    </location>
</feature>
<dbReference type="Proteomes" id="UP000004705">
    <property type="component" value="Chromosome"/>
</dbReference>
<dbReference type="HOGENOM" id="CLU_097940_0_0_11"/>
<name>H8GAC6_9PSEU</name>
<feature type="compositionally biased region" description="Low complexity" evidence="1">
    <location>
        <begin position="29"/>
        <end position="55"/>
    </location>
</feature>
<dbReference type="Pfam" id="PF12079">
    <property type="entry name" value="DUF3558"/>
    <property type="match status" value="1"/>
</dbReference>
<gene>
    <name evidence="3" type="ORF">SacazDRAFT_02731</name>
</gene>
<feature type="signal peptide" evidence="2">
    <location>
        <begin position="1"/>
        <end position="24"/>
    </location>
</feature>
<keyword evidence="4" id="KW-1185">Reference proteome</keyword>
<dbReference type="PROSITE" id="PS51257">
    <property type="entry name" value="PROKAR_LIPOPROTEIN"/>
    <property type="match status" value="1"/>
</dbReference>
<feature type="chain" id="PRO_5038769339" description="DUF3558 domain-containing protein" evidence="2">
    <location>
        <begin position="25"/>
        <end position="203"/>
    </location>
</feature>
<proteinExistence type="predicted"/>
<evidence type="ECO:0000313" key="4">
    <source>
        <dbReference type="Proteomes" id="UP000004705"/>
    </source>
</evidence>
<evidence type="ECO:0008006" key="5">
    <source>
        <dbReference type="Google" id="ProtNLM"/>
    </source>
</evidence>
<reference evidence="3 4" key="1">
    <citation type="journal article" date="2012" name="Stand. Genomic Sci.">
        <title>Genome sequence of the soil bacterium Saccharomonospora azurea type strain (NA-128(T)).</title>
        <authorList>
            <person name="Klenk H.P."/>
            <person name="Held B."/>
            <person name="Lucas S."/>
            <person name="Lapidus A."/>
            <person name="Copeland A."/>
            <person name="Hammon N."/>
            <person name="Pitluck S."/>
            <person name="Goodwin L.A."/>
            <person name="Han C."/>
            <person name="Tapia R."/>
            <person name="Brambilla E.M."/>
            <person name="Potter G."/>
            <person name="Land M."/>
            <person name="Ivanova N."/>
            <person name="Rohde M."/>
            <person name="Goker M."/>
            <person name="Detter J.C."/>
            <person name="Kyrpides N.C."/>
            <person name="Woyke T."/>
        </authorList>
    </citation>
    <scope>NUCLEOTIDE SEQUENCE [LARGE SCALE GENOMIC DNA]</scope>
    <source>
        <strain evidence="3 4">NA-128</strain>
    </source>
</reference>
<dbReference type="RefSeq" id="WP_005442470.1">
    <property type="nucleotide sequence ID" value="NZ_CM001466.1"/>
</dbReference>
<accession>H8GAC6</accession>
<evidence type="ECO:0000313" key="3">
    <source>
        <dbReference type="EMBL" id="EHY89623.1"/>
    </source>
</evidence>
<sequence length="203" mass="20431">MSRTARTCAAFALLVGASVLTSCGDGSDAAPTPAPSESAESSGSPSSSPQGGAPTVSNPLDAASLSADPCAALSAKQLAELGLAEGETRPNEQFEGEACRWQATEESLDSVDVTALDNTDGLGGVYATKDQNDYFEPTEVAGYPAVYSGLIDARDSGTCNLWVGVNDQTVLHILTNLASADSADASCGFAADVAESTISTLGG</sequence>
<dbReference type="InterPro" id="IPR024520">
    <property type="entry name" value="DUF3558"/>
</dbReference>
<keyword evidence="2" id="KW-0732">Signal</keyword>
<evidence type="ECO:0000256" key="1">
    <source>
        <dbReference type="SAM" id="MobiDB-lite"/>
    </source>
</evidence>
<organism evidence="3 4">
    <name type="scientific">Saccharomonospora azurea NA-128</name>
    <dbReference type="NCBI Taxonomy" id="882081"/>
    <lineage>
        <taxon>Bacteria</taxon>
        <taxon>Bacillati</taxon>
        <taxon>Actinomycetota</taxon>
        <taxon>Actinomycetes</taxon>
        <taxon>Pseudonocardiales</taxon>
        <taxon>Pseudonocardiaceae</taxon>
        <taxon>Saccharomonospora</taxon>
    </lineage>
</organism>
<evidence type="ECO:0000256" key="2">
    <source>
        <dbReference type="SAM" id="SignalP"/>
    </source>
</evidence>
<dbReference type="AlphaFoldDB" id="H8GAC6"/>
<dbReference type="OrthoDB" id="3697076at2"/>